<evidence type="ECO:0000256" key="3">
    <source>
        <dbReference type="ARBA" id="ARBA00022989"/>
    </source>
</evidence>
<feature type="transmembrane region" description="Helical" evidence="5">
    <location>
        <begin position="52"/>
        <end position="68"/>
    </location>
</feature>
<feature type="transmembrane region" description="Helical" evidence="5">
    <location>
        <begin position="118"/>
        <end position="137"/>
    </location>
</feature>
<dbReference type="EMBL" id="VBPA01000180">
    <property type="protein sequence ID" value="TMQ70774.1"/>
    <property type="molecule type" value="Genomic_DNA"/>
</dbReference>
<reference evidence="6 7" key="1">
    <citation type="journal article" date="2019" name="Nat. Microbiol.">
        <title>Mediterranean grassland soil C-N compound turnover is dependent on rainfall and depth, and is mediated by genomically divergent microorganisms.</title>
        <authorList>
            <person name="Diamond S."/>
            <person name="Andeer P.F."/>
            <person name="Li Z."/>
            <person name="Crits-Christoph A."/>
            <person name="Burstein D."/>
            <person name="Anantharaman K."/>
            <person name="Lane K.R."/>
            <person name="Thomas B.C."/>
            <person name="Pan C."/>
            <person name="Northen T.R."/>
            <person name="Banfield J.F."/>
        </authorList>
    </citation>
    <scope>NUCLEOTIDE SEQUENCE [LARGE SCALE GENOMIC DNA]</scope>
    <source>
        <strain evidence="6">WS_10</strain>
    </source>
</reference>
<dbReference type="GO" id="GO:0004671">
    <property type="term" value="F:protein C-terminal S-isoprenylcysteine carboxyl O-methyltransferase activity"/>
    <property type="evidence" value="ECO:0007669"/>
    <property type="project" value="InterPro"/>
</dbReference>
<keyword evidence="6" id="KW-0808">Transferase</keyword>
<evidence type="ECO:0000256" key="2">
    <source>
        <dbReference type="ARBA" id="ARBA00022692"/>
    </source>
</evidence>
<keyword evidence="6" id="KW-0489">Methyltransferase</keyword>
<evidence type="ECO:0000313" key="7">
    <source>
        <dbReference type="Proteomes" id="UP000319836"/>
    </source>
</evidence>
<keyword evidence="2 5" id="KW-0812">Transmembrane</keyword>
<dbReference type="InterPro" id="IPR007269">
    <property type="entry name" value="ICMT_MeTrfase"/>
</dbReference>
<accession>A0A538U4F2</accession>
<dbReference type="GO" id="GO:0032259">
    <property type="term" value="P:methylation"/>
    <property type="evidence" value="ECO:0007669"/>
    <property type="project" value="UniProtKB-KW"/>
</dbReference>
<proteinExistence type="predicted"/>
<feature type="non-terminal residue" evidence="6">
    <location>
        <position position="212"/>
    </location>
</feature>
<evidence type="ECO:0000256" key="4">
    <source>
        <dbReference type="ARBA" id="ARBA00023136"/>
    </source>
</evidence>
<protein>
    <submittedName>
        <fullName evidence="6">Isoprenylcysteine carboxylmethyltransferase family protein</fullName>
    </submittedName>
</protein>
<dbReference type="Gene3D" id="1.20.120.1630">
    <property type="match status" value="1"/>
</dbReference>
<dbReference type="GO" id="GO:0016020">
    <property type="term" value="C:membrane"/>
    <property type="evidence" value="ECO:0007669"/>
    <property type="project" value="UniProtKB-SubCell"/>
</dbReference>
<sequence>MSAASPAKTAMVRRRRGPLATLVLSLLVTGVDVVLLALALGGFSAVWSHTRARALVAIWAVMGAVLALRRPVGAQDVVERAPESRGILIGLGLAPLLVAPVAAYGERMGLWLFPGQPALGWIGVALAALGLGLRIAAMSQLGPRFSPLLAVQREHTLETTGLYRRIRHPGYLGSWLAALGAVCAFGSGLGIPLLLLFGGLLIARARREETML</sequence>
<organism evidence="6 7">
    <name type="scientific">Eiseniibacteriota bacterium</name>
    <dbReference type="NCBI Taxonomy" id="2212470"/>
    <lineage>
        <taxon>Bacteria</taxon>
        <taxon>Candidatus Eiseniibacteriota</taxon>
    </lineage>
</organism>
<evidence type="ECO:0000256" key="1">
    <source>
        <dbReference type="ARBA" id="ARBA00004141"/>
    </source>
</evidence>
<dbReference type="Pfam" id="PF04140">
    <property type="entry name" value="ICMT"/>
    <property type="match status" value="1"/>
</dbReference>
<feature type="transmembrane region" description="Helical" evidence="5">
    <location>
        <begin position="88"/>
        <end position="106"/>
    </location>
</feature>
<gene>
    <name evidence="6" type="ORF">E6K80_07455</name>
</gene>
<evidence type="ECO:0000256" key="5">
    <source>
        <dbReference type="SAM" id="Phobius"/>
    </source>
</evidence>
<dbReference type="AlphaFoldDB" id="A0A538U4F2"/>
<comment type="caution">
    <text evidence="6">The sequence shown here is derived from an EMBL/GenBank/DDBJ whole genome shotgun (WGS) entry which is preliminary data.</text>
</comment>
<feature type="transmembrane region" description="Helical" evidence="5">
    <location>
        <begin position="175"/>
        <end position="203"/>
    </location>
</feature>
<keyword evidence="4 5" id="KW-0472">Membrane</keyword>
<keyword evidence="3 5" id="KW-1133">Transmembrane helix</keyword>
<name>A0A538U4F2_UNCEI</name>
<evidence type="ECO:0000313" key="6">
    <source>
        <dbReference type="EMBL" id="TMQ70774.1"/>
    </source>
</evidence>
<comment type="subcellular location">
    <subcellularLocation>
        <location evidence="1">Membrane</location>
        <topology evidence="1">Multi-pass membrane protein</topology>
    </subcellularLocation>
</comment>
<feature type="transmembrane region" description="Helical" evidence="5">
    <location>
        <begin position="21"/>
        <end position="46"/>
    </location>
</feature>
<dbReference type="Proteomes" id="UP000319836">
    <property type="component" value="Unassembled WGS sequence"/>
</dbReference>